<dbReference type="InterPro" id="IPR019324">
    <property type="entry name" value="MPP6"/>
</dbReference>
<name>A0ABD1BYK0_CARAN</name>
<protein>
    <submittedName>
        <fullName evidence="3">Uncharacterized protein</fullName>
    </submittedName>
</protein>
<reference evidence="3 4" key="1">
    <citation type="submission" date="2024-04" db="EMBL/GenBank/DDBJ databases">
        <title>Genome assembly C_amara_ONT_v2.</title>
        <authorList>
            <person name="Yant L."/>
            <person name="Moore C."/>
            <person name="Slenker M."/>
        </authorList>
    </citation>
    <scope>NUCLEOTIDE SEQUENCE [LARGE SCALE GENOMIC DNA]</scope>
    <source>
        <tissue evidence="3">Leaf</tissue>
    </source>
</reference>
<evidence type="ECO:0000313" key="2">
    <source>
        <dbReference type="EMBL" id="KAL1220254.1"/>
    </source>
</evidence>
<evidence type="ECO:0000313" key="1">
    <source>
        <dbReference type="EMBL" id="KAL1188030.1"/>
    </source>
</evidence>
<keyword evidence="4" id="KW-1185">Reference proteome</keyword>
<dbReference type="EMBL" id="JBANAX010000109">
    <property type="protein sequence ID" value="KAL1222106.1"/>
    <property type="molecule type" value="Genomic_DNA"/>
</dbReference>
<dbReference type="AlphaFoldDB" id="A0ABD1BYK0"/>
<organism evidence="3 4">
    <name type="scientific">Cardamine amara subsp. amara</name>
    <dbReference type="NCBI Taxonomy" id="228776"/>
    <lineage>
        <taxon>Eukaryota</taxon>
        <taxon>Viridiplantae</taxon>
        <taxon>Streptophyta</taxon>
        <taxon>Embryophyta</taxon>
        <taxon>Tracheophyta</taxon>
        <taxon>Spermatophyta</taxon>
        <taxon>Magnoliopsida</taxon>
        <taxon>eudicotyledons</taxon>
        <taxon>Gunneridae</taxon>
        <taxon>Pentapetalae</taxon>
        <taxon>rosids</taxon>
        <taxon>malvids</taxon>
        <taxon>Brassicales</taxon>
        <taxon>Brassicaceae</taxon>
        <taxon>Cardamineae</taxon>
        <taxon>Cardamine</taxon>
    </lineage>
</organism>
<evidence type="ECO:0000313" key="4">
    <source>
        <dbReference type="Proteomes" id="UP001558713"/>
    </source>
</evidence>
<comment type="caution">
    <text evidence="3">The sequence shown here is derived from an EMBL/GenBank/DDBJ whole genome shotgun (WGS) entry which is preliminary data.</text>
</comment>
<dbReference type="EMBL" id="JBANAX010000934">
    <property type="protein sequence ID" value="KAL1188030.1"/>
    <property type="molecule type" value="Genomic_DNA"/>
</dbReference>
<dbReference type="EMBL" id="JBANAX010000159">
    <property type="protein sequence ID" value="KAL1220254.1"/>
    <property type="molecule type" value="Genomic_DNA"/>
</dbReference>
<accession>A0ABD1BYK0</accession>
<gene>
    <name evidence="2" type="ORF">V5N11_008273</name>
    <name evidence="1" type="ORF">V5N11_024429</name>
    <name evidence="3" type="ORF">V5N11_025561</name>
</gene>
<evidence type="ECO:0000313" key="3">
    <source>
        <dbReference type="EMBL" id="KAL1222106.1"/>
    </source>
</evidence>
<dbReference type="PANTHER" id="PTHR13582">
    <property type="entry name" value="M-PHASE PHOSPHOPROTEIN 6"/>
    <property type="match status" value="1"/>
</dbReference>
<dbReference type="PANTHER" id="PTHR13582:SF0">
    <property type="entry name" value="M-PHASE PHOSPHOPROTEIN 6"/>
    <property type="match status" value="1"/>
</dbReference>
<dbReference type="Proteomes" id="UP001558713">
    <property type="component" value="Unassembled WGS sequence"/>
</dbReference>
<sequence length="79" mass="8906">MAKREISGTLRNLKFMQRAVLKDVKKKNDDEDPIVNLASLSTVRKKCVVITDWDPQPGALVGRMPFQSFNPSIEVSLCM</sequence>
<proteinExistence type="predicted"/>